<name>A0AAD2D333_EUPCR</name>
<proteinExistence type="predicted"/>
<gene>
    <name evidence="1" type="ORF">ECRASSUSDP1_LOCUS19657</name>
</gene>
<comment type="caution">
    <text evidence="1">The sequence shown here is derived from an EMBL/GenBank/DDBJ whole genome shotgun (WGS) entry which is preliminary data.</text>
</comment>
<organism evidence="1 2">
    <name type="scientific">Euplotes crassus</name>
    <dbReference type="NCBI Taxonomy" id="5936"/>
    <lineage>
        <taxon>Eukaryota</taxon>
        <taxon>Sar</taxon>
        <taxon>Alveolata</taxon>
        <taxon>Ciliophora</taxon>
        <taxon>Intramacronucleata</taxon>
        <taxon>Spirotrichea</taxon>
        <taxon>Hypotrichia</taxon>
        <taxon>Euplotida</taxon>
        <taxon>Euplotidae</taxon>
        <taxon>Moneuplotes</taxon>
    </lineage>
</organism>
<evidence type="ECO:0000313" key="1">
    <source>
        <dbReference type="EMBL" id="CAI2378262.1"/>
    </source>
</evidence>
<dbReference type="Proteomes" id="UP001295684">
    <property type="component" value="Unassembled WGS sequence"/>
</dbReference>
<protein>
    <submittedName>
        <fullName evidence="1">Uncharacterized protein</fullName>
    </submittedName>
</protein>
<reference evidence="1" key="1">
    <citation type="submission" date="2023-07" db="EMBL/GenBank/DDBJ databases">
        <authorList>
            <consortium name="AG Swart"/>
            <person name="Singh M."/>
            <person name="Singh A."/>
            <person name="Seah K."/>
            <person name="Emmerich C."/>
        </authorList>
    </citation>
    <scope>NUCLEOTIDE SEQUENCE</scope>
    <source>
        <strain evidence="1">DP1</strain>
    </source>
</reference>
<sequence length="55" mass="6348">MNKNLLVSNWFLPVLPNVRIYGFCILKFSSTNNLIFKIIPAFLIKCCPKLGFMLL</sequence>
<accession>A0AAD2D333</accession>
<keyword evidence="2" id="KW-1185">Reference proteome</keyword>
<dbReference type="EMBL" id="CAMPGE010019969">
    <property type="protein sequence ID" value="CAI2378262.1"/>
    <property type="molecule type" value="Genomic_DNA"/>
</dbReference>
<dbReference type="AlphaFoldDB" id="A0AAD2D333"/>
<evidence type="ECO:0000313" key="2">
    <source>
        <dbReference type="Proteomes" id="UP001295684"/>
    </source>
</evidence>